<dbReference type="AlphaFoldDB" id="A0A1B3ZEY0"/>
<dbReference type="InterPro" id="IPR036390">
    <property type="entry name" value="WH_DNA-bd_sf"/>
</dbReference>
<dbReference type="InterPro" id="IPR005119">
    <property type="entry name" value="LysR_subst-bd"/>
</dbReference>
<feature type="domain" description="HTH lysR-type" evidence="5">
    <location>
        <begin position="6"/>
        <end position="63"/>
    </location>
</feature>
<dbReference type="InterPro" id="IPR036388">
    <property type="entry name" value="WH-like_DNA-bd_sf"/>
</dbReference>
<dbReference type="KEGG" id="span:AWL63_20515"/>
<evidence type="ECO:0000313" key="7">
    <source>
        <dbReference type="Proteomes" id="UP000094256"/>
    </source>
</evidence>
<dbReference type="STRING" id="1560345.AWL63_20515"/>
<keyword evidence="2" id="KW-0805">Transcription regulation</keyword>
<keyword evidence="7" id="KW-1185">Reference proteome</keyword>
<dbReference type="InterPro" id="IPR058163">
    <property type="entry name" value="LysR-type_TF_proteobact-type"/>
</dbReference>
<keyword evidence="4" id="KW-0804">Transcription</keyword>
<dbReference type="Proteomes" id="UP000094256">
    <property type="component" value="Chromosome"/>
</dbReference>
<evidence type="ECO:0000256" key="2">
    <source>
        <dbReference type="ARBA" id="ARBA00023015"/>
    </source>
</evidence>
<dbReference type="Pfam" id="PF00126">
    <property type="entry name" value="HTH_1"/>
    <property type="match status" value="1"/>
</dbReference>
<dbReference type="Pfam" id="PF03466">
    <property type="entry name" value="LysR_substrate"/>
    <property type="match status" value="1"/>
</dbReference>
<evidence type="ECO:0000256" key="1">
    <source>
        <dbReference type="ARBA" id="ARBA00009437"/>
    </source>
</evidence>
<dbReference type="OrthoDB" id="9813056at2"/>
<dbReference type="PANTHER" id="PTHR30537">
    <property type="entry name" value="HTH-TYPE TRANSCRIPTIONAL REGULATOR"/>
    <property type="match status" value="1"/>
</dbReference>
<proteinExistence type="inferred from homology"/>
<evidence type="ECO:0000256" key="3">
    <source>
        <dbReference type="ARBA" id="ARBA00023125"/>
    </source>
</evidence>
<sequence>MRRKIPSNSALMAFEAAARHGSFARAADELALTEGAISRQIGRLEAFLGVTLFERVGNRVRVMPNGERYAARIRESLDRLERDSQYMMGQPNDGASIEIATIPTFAARWLIPRLVSFQERHPNITVHLAERLEPFVLTGSGFDAAIHFEHPAWTGMKTHRLLHETLLPVCCPSLLGSRPDSATLDDLPRLHRRQNPDAWQLYAKEAGVTLTNPAAGPYFDLHIMLIEAALAGLGVALVPRLYIERELTEGRLVAPWPEGQSISKTFSLILPEPIQLSNAPIQAFADWLLSEATPPSRNLQPLRHSKHD</sequence>
<organism evidence="6 7">
    <name type="scientific">Sphingomonas panacis</name>
    <dbReference type="NCBI Taxonomy" id="1560345"/>
    <lineage>
        <taxon>Bacteria</taxon>
        <taxon>Pseudomonadati</taxon>
        <taxon>Pseudomonadota</taxon>
        <taxon>Alphaproteobacteria</taxon>
        <taxon>Sphingomonadales</taxon>
        <taxon>Sphingomonadaceae</taxon>
        <taxon>Sphingomonas</taxon>
    </lineage>
</organism>
<gene>
    <name evidence="6" type="ORF">AWL63_20515</name>
</gene>
<dbReference type="InterPro" id="IPR000847">
    <property type="entry name" value="LysR_HTH_N"/>
</dbReference>
<accession>A0A1B3ZEY0</accession>
<protein>
    <submittedName>
        <fullName evidence="6">LysR family transcriptional regulator</fullName>
    </submittedName>
</protein>
<dbReference type="SUPFAM" id="SSF46785">
    <property type="entry name" value="Winged helix' DNA-binding domain"/>
    <property type="match status" value="1"/>
</dbReference>
<dbReference type="PRINTS" id="PR00039">
    <property type="entry name" value="HTHLYSR"/>
</dbReference>
<dbReference type="FunFam" id="3.40.190.10:FF:000017">
    <property type="entry name" value="Glycine cleavage system transcriptional activator"/>
    <property type="match status" value="1"/>
</dbReference>
<dbReference type="EMBL" id="CP014168">
    <property type="protein sequence ID" value="AOH85984.1"/>
    <property type="molecule type" value="Genomic_DNA"/>
</dbReference>
<dbReference type="GO" id="GO:0043565">
    <property type="term" value="F:sequence-specific DNA binding"/>
    <property type="evidence" value="ECO:0007669"/>
    <property type="project" value="TreeGrafter"/>
</dbReference>
<dbReference type="Gene3D" id="3.40.190.10">
    <property type="entry name" value="Periplasmic binding protein-like II"/>
    <property type="match status" value="2"/>
</dbReference>
<dbReference type="GO" id="GO:0003700">
    <property type="term" value="F:DNA-binding transcription factor activity"/>
    <property type="evidence" value="ECO:0007669"/>
    <property type="project" value="InterPro"/>
</dbReference>
<dbReference type="Gene3D" id="1.10.10.10">
    <property type="entry name" value="Winged helix-like DNA-binding domain superfamily/Winged helix DNA-binding domain"/>
    <property type="match status" value="1"/>
</dbReference>
<reference evidence="6 7" key="1">
    <citation type="submission" date="2016-01" db="EMBL/GenBank/DDBJ databases">
        <title>Complete genome and mega plasmid sequence of Sphingomonas panacis DCY99 elicits systemic resistance in rice to Xanthomonas oryzae.</title>
        <authorList>
            <person name="Kim Y.J."/>
            <person name="Yang D.C."/>
            <person name="Sing P."/>
        </authorList>
    </citation>
    <scope>NUCLEOTIDE SEQUENCE [LARGE SCALE GENOMIC DNA]</scope>
    <source>
        <strain evidence="6 7">DCY99</strain>
    </source>
</reference>
<evidence type="ECO:0000313" key="6">
    <source>
        <dbReference type="EMBL" id="AOH85984.1"/>
    </source>
</evidence>
<evidence type="ECO:0000256" key="4">
    <source>
        <dbReference type="ARBA" id="ARBA00023163"/>
    </source>
</evidence>
<dbReference type="PANTHER" id="PTHR30537:SF26">
    <property type="entry name" value="GLYCINE CLEAVAGE SYSTEM TRANSCRIPTIONAL ACTIVATOR"/>
    <property type="match status" value="1"/>
</dbReference>
<dbReference type="PROSITE" id="PS50931">
    <property type="entry name" value="HTH_LYSR"/>
    <property type="match status" value="1"/>
</dbReference>
<comment type="similarity">
    <text evidence="1">Belongs to the LysR transcriptional regulatory family.</text>
</comment>
<keyword evidence="3" id="KW-0238">DNA-binding</keyword>
<dbReference type="SUPFAM" id="SSF53850">
    <property type="entry name" value="Periplasmic binding protein-like II"/>
    <property type="match status" value="1"/>
</dbReference>
<dbReference type="RefSeq" id="WP_069206507.1">
    <property type="nucleotide sequence ID" value="NZ_CP014168.1"/>
</dbReference>
<name>A0A1B3ZEY0_9SPHN</name>
<evidence type="ECO:0000259" key="5">
    <source>
        <dbReference type="PROSITE" id="PS50931"/>
    </source>
</evidence>
<dbReference type="GO" id="GO:0006351">
    <property type="term" value="P:DNA-templated transcription"/>
    <property type="evidence" value="ECO:0007669"/>
    <property type="project" value="TreeGrafter"/>
</dbReference>